<dbReference type="Gene3D" id="3.20.20.70">
    <property type="entry name" value="Aldolase class I"/>
    <property type="match status" value="1"/>
</dbReference>
<dbReference type="RefSeq" id="WP_181058155.1">
    <property type="nucleotide sequence ID" value="NZ_JACDTY010000005.1"/>
</dbReference>
<comment type="cofactor">
    <cofactor evidence="1">
        <name>[4Fe-4S] cluster</name>
        <dbReference type="ChEBI" id="CHEBI:49883"/>
    </cofactor>
</comment>
<dbReference type="CDD" id="cd01335">
    <property type="entry name" value="Radical_SAM"/>
    <property type="match status" value="1"/>
</dbReference>
<dbReference type="EMBL" id="JACDTY010000005">
    <property type="protein sequence ID" value="MBA1141291.1"/>
    <property type="molecule type" value="Genomic_DNA"/>
</dbReference>
<sequence>MSIYDHSKYVSLTMEFRCNLKCVHCMIEGTMDRLAPESDESFHDLLAHNRRTRQWTGLILTGSEITLRRDLPDLARQARTAGFEHVRIQTHGMHLGRRAYSHSLVEAGIDEFFVSVAGSDAISHDTITTVKGSFDKTVLGLEILDEYPDVATITNTVVTEASYRLLPAVVDRLAHLKRLTQMEFWLYWPMAETDEKGLAANYLDVLPFLKEAVRRAQALGRSVEIKNFPECLLGEDSLLLVNDQPQLYIDPAFWDEFAKNGFYQCPYRDNCASTQCLGLNTAYVKRHGDHADRLVPLNDCSKQGVALGETIV</sequence>
<dbReference type="SUPFAM" id="SSF102114">
    <property type="entry name" value="Radical SAM enzymes"/>
    <property type="match status" value="1"/>
</dbReference>
<evidence type="ECO:0000256" key="3">
    <source>
        <dbReference type="ARBA" id="ARBA00022723"/>
    </source>
</evidence>
<evidence type="ECO:0000256" key="1">
    <source>
        <dbReference type="ARBA" id="ARBA00001966"/>
    </source>
</evidence>
<dbReference type="AlphaFoldDB" id="A0A838B5K8"/>
<dbReference type="GO" id="GO:0046872">
    <property type="term" value="F:metal ion binding"/>
    <property type="evidence" value="ECO:0007669"/>
    <property type="project" value="UniProtKB-KW"/>
</dbReference>
<dbReference type="GO" id="GO:0051536">
    <property type="term" value="F:iron-sulfur cluster binding"/>
    <property type="evidence" value="ECO:0007669"/>
    <property type="project" value="UniProtKB-KW"/>
</dbReference>
<dbReference type="PANTHER" id="PTHR11228:SF34">
    <property type="entry name" value="TUNGSTEN-CONTAINING ALDEHYDE FERREDOXIN OXIDOREDUCTASE COFACTOR MODIFYING PROTEIN"/>
    <property type="match status" value="1"/>
</dbReference>
<keyword evidence="2" id="KW-0949">S-adenosyl-L-methionine</keyword>
<keyword evidence="3" id="KW-0479">Metal-binding</keyword>
<dbReference type="SFLD" id="SFLDS00029">
    <property type="entry name" value="Radical_SAM"/>
    <property type="match status" value="1"/>
</dbReference>
<keyword evidence="8" id="KW-1185">Reference proteome</keyword>
<evidence type="ECO:0000256" key="2">
    <source>
        <dbReference type="ARBA" id="ARBA00022691"/>
    </source>
</evidence>
<keyword evidence="5" id="KW-0411">Iron-sulfur</keyword>
<organism evidence="7 8">
    <name type="scientific">Mesorhizobium neociceri</name>
    <dbReference type="NCBI Taxonomy" id="1307853"/>
    <lineage>
        <taxon>Bacteria</taxon>
        <taxon>Pseudomonadati</taxon>
        <taxon>Pseudomonadota</taxon>
        <taxon>Alphaproteobacteria</taxon>
        <taxon>Hyphomicrobiales</taxon>
        <taxon>Phyllobacteriaceae</taxon>
        <taxon>Mesorhizobium</taxon>
    </lineage>
</organism>
<dbReference type="Proteomes" id="UP000558284">
    <property type="component" value="Unassembled WGS sequence"/>
</dbReference>
<dbReference type="InterPro" id="IPR058240">
    <property type="entry name" value="rSAM_sf"/>
</dbReference>
<reference evidence="7 8" key="1">
    <citation type="submission" date="2020-07" db="EMBL/GenBank/DDBJ databases">
        <title>Definition of the novel symbiovar canariense within Mesorhizobium novociceri, a new species of genus Mesorhizobium nodulating Cicer canariense in the Caldera de Taburiente National Park (La Palma, Canary Islands).</title>
        <authorList>
            <person name="Leon-Barrios M."/>
            <person name="Perez-Yepez J."/>
            <person name="Flores-Felix J.D."/>
            <person name="Ramirez-Baena M.H."/>
            <person name="Pulido-Suarez L."/>
            <person name="Igual J.M."/>
            <person name="Velazquez E."/>
            <person name="Peix A."/>
        </authorList>
    </citation>
    <scope>NUCLEOTIDE SEQUENCE [LARGE SCALE GENOMIC DNA]</scope>
    <source>
        <strain evidence="7 8">CCANP35</strain>
    </source>
</reference>
<dbReference type="SFLD" id="SFLDG01067">
    <property type="entry name" value="SPASM/twitch_domain_containing"/>
    <property type="match status" value="1"/>
</dbReference>
<comment type="caution">
    <text evidence="7">The sequence shown here is derived from an EMBL/GenBank/DDBJ whole genome shotgun (WGS) entry which is preliminary data.</text>
</comment>
<dbReference type="InterPro" id="IPR013785">
    <property type="entry name" value="Aldolase_TIM"/>
</dbReference>
<evidence type="ECO:0000256" key="5">
    <source>
        <dbReference type="ARBA" id="ARBA00023014"/>
    </source>
</evidence>
<protein>
    <submittedName>
        <fullName evidence="7">Radical SAM protein</fullName>
    </submittedName>
</protein>
<evidence type="ECO:0000256" key="4">
    <source>
        <dbReference type="ARBA" id="ARBA00023004"/>
    </source>
</evidence>
<dbReference type="PROSITE" id="PS51918">
    <property type="entry name" value="RADICAL_SAM"/>
    <property type="match status" value="1"/>
</dbReference>
<dbReference type="PANTHER" id="PTHR11228">
    <property type="entry name" value="RADICAL SAM DOMAIN PROTEIN"/>
    <property type="match status" value="1"/>
</dbReference>
<accession>A0A838B5K8</accession>
<evidence type="ECO:0000313" key="8">
    <source>
        <dbReference type="Proteomes" id="UP000558284"/>
    </source>
</evidence>
<evidence type="ECO:0000313" key="7">
    <source>
        <dbReference type="EMBL" id="MBA1141291.1"/>
    </source>
</evidence>
<feature type="domain" description="Radical SAM core" evidence="6">
    <location>
        <begin position="2"/>
        <end position="229"/>
    </location>
</feature>
<gene>
    <name evidence="7" type="ORF">H0241_13620</name>
</gene>
<dbReference type="GO" id="GO:0003824">
    <property type="term" value="F:catalytic activity"/>
    <property type="evidence" value="ECO:0007669"/>
    <property type="project" value="InterPro"/>
</dbReference>
<dbReference type="InterPro" id="IPR050377">
    <property type="entry name" value="Radical_SAM_PqqE_MftC-like"/>
</dbReference>
<proteinExistence type="predicted"/>
<name>A0A838B5K8_9HYPH</name>
<dbReference type="Pfam" id="PF04055">
    <property type="entry name" value="Radical_SAM"/>
    <property type="match status" value="1"/>
</dbReference>
<evidence type="ECO:0000259" key="6">
    <source>
        <dbReference type="PROSITE" id="PS51918"/>
    </source>
</evidence>
<keyword evidence="4" id="KW-0408">Iron</keyword>
<dbReference type="InterPro" id="IPR007197">
    <property type="entry name" value="rSAM"/>
</dbReference>